<protein>
    <submittedName>
        <fullName evidence="1">Uncharacterized protein</fullName>
    </submittedName>
</protein>
<accession>A0ACC1QIG7</accession>
<dbReference type="Proteomes" id="UP001148737">
    <property type="component" value="Unassembled WGS sequence"/>
</dbReference>
<comment type="caution">
    <text evidence="1">The sequence shown here is derived from an EMBL/GenBank/DDBJ whole genome shotgun (WGS) entry which is preliminary data.</text>
</comment>
<gene>
    <name evidence="1" type="ORF">NLG97_g9024</name>
</gene>
<keyword evidence="2" id="KW-1185">Reference proteome</keyword>
<dbReference type="EMBL" id="JANAKD010001750">
    <property type="protein sequence ID" value="KAJ3476750.1"/>
    <property type="molecule type" value="Genomic_DNA"/>
</dbReference>
<reference evidence="1" key="1">
    <citation type="submission" date="2022-07" db="EMBL/GenBank/DDBJ databases">
        <title>Genome Sequence of Lecanicillium saksenae.</title>
        <authorList>
            <person name="Buettner E."/>
        </authorList>
    </citation>
    <scope>NUCLEOTIDE SEQUENCE</scope>
    <source>
        <strain evidence="1">VT-O1</strain>
    </source>
</reference>
<name>A0ACC1QIG7_9HYPO</name>
<proteinExistence type="predicted"/>
<evidence type="ECO:0000313" key="1">
    <source>
        <dbReference type="EMBL" id="KAJ3476750.1"/>
    </source>
</evidence>
<sequence length="106" mass="11040">MPSVFSPSLPNAAALICAISSSVSSQPNVARLSSPLAETPKRVPTSTAPTLSCCRTQRAATLATATPRLLATPSSTSSSAWKSAQVPHERSVSRYLRCEGVSGVWP</sequence>
<evidence type="ECO:0000313" key="2">
    <source>
        <dbReference type="Proteomes" id="UP001148737"/>
    </source>
</evidence>
<organism evidence="1 2">
    <name type="scientific">Lecanicillium saksenae</name>
    <dbReference type="NCBI Taxonomy" id="468837"/>
    <lineage>
        <taxon>Eukaryota</taxon>
        <taxon>Fungi</taxon>
        <taxon>Dikarya</taxon>
        <taxon>Ascomycota</taxon>
        <taxon>Pezizomycotina</taxon>
        <taxon>Sordariomycetes</taxon>
        <taxon>Hypocreomycetidae</taxon>
        <taxon>Hypocreales</taxon>
        <taxon>Cordycipitaceae</taxon>
        <taxon>Lecanicillium</taxon>
    </lineage>
</organism>